<evidence type="ECO:0000256" key="1">
    <source>
        <dbReference type="SAM" id="MobiDB-lite"/>
    </source>
</evidence>
<dbReference type="Proteomes" id="UP001249959">
    <property type="component" value="Unassembled WGS sequence"/>
</dbReference>
<feature type="chain" id="PRO_5046590028" description="Type 1 periplasmic binding fold superfamily protein" evidence="2">
    <location>
        <begin position="21"/>
        <end position="181"/>
    </location>
</feature>
<feature type="signal peptide" evidence="2">
    <location>
        <begin position="1"/>
        <end position="20"/>
    </location>
</feature>
<sequence length="181" mass="19877">MKNITILLLAFILVFTSCSKEDVEPSDDNELITTVKLSFKSPTGIVKSFYWRDKLGDGVMDSVDPILLDKNTAYEMTISLLDETKNPVFDISEEIEEESDVHLFVYKVTPLGLVGVQIKDLDKNGLPIGLKADVRSQYVPGNGKFQVILKHQPPVNGKAGKTGSEEGGSTDVDVSFPLTVQ</sequence>
<gene>
    <name evidence="3" type="ORF">PQG45_10950</name>
</gene>
<evidence type="ECO:0000313" key="4">
    <source>
        <dbReference type="Proteomes" id="UP001249959"/>
    </source>
</evidence>
<dbReference type="RefSeq" id="WP_315577526.1">
    <property type="nucleotide sequence ID" value="NZ_JARDXH010000009.1"/>
</dbReference>
<keyword evidence="2" id="KW-0732">Signal</keyword>
<feature type="region of interest" description="Disordered" evidence="1">
    <location>
        <begin position="153"/>
        <end position="181"/>
    </location>
</feature>
<dbReference type="PROSITE" id="PS51257">
    <property type="entry name" value="PROKAR_LIPOPROTEIN"/>
    <property type="match status" value="1"/>
</dbReference>
<evidence type="ECO:0000313" key="3">
    <source>
        <dbReference type="EMBL" id="MDU0809551.1"/>
    </source>
</evidence>
<accession>A0ABU3TUJ9</accession>
<proteinExistence type="predicted"/>
<name>A0ABU3TUJ9_9BACT</name>
<protein>
    <recommendedName>
        <fullName evidence="5">Type 1 periplasmic binding fold superfamily protein</fullName>
    </recommendedName>
</protein>
<evidence type="ECO:0000256" key="2">
    <source>
        <dbReference type="SAM" id="SignalP"/>
    </source>
</evidence>
<reference evidence="3 4" key="1">
    <citation type="submission" date="2023-09" db="EMBL/GenBank/DDBJ databases">
        <title>Aquirufa genomes.</title>
        <authorList>
            <person name="Pitt A."/>
        </authorList>
    </citation>
    <scope>NUCLEOTIDE SEQUENCE [LARGE SCALE GENOMIC DNA]</scope>
    <source>
        <strain evidence="3 4">LEOWEIH-7C</strain>
    </source>
</reference>
<organism evidence="3 4">
    <name type="scientific">Aquirufa regiilacus</name>
    <dbReference type="NCBI Taxonomy" id="3024868"/>
    <lineage>
        <taxon>Bacteria</taxon>
        <taxon>Pseudomonadati</taxon>
        <taxon>Bacteroidota</taxon>
        <taxon>Cytophagia</taxon>
        <taxon>Cytophagales</taxon>
        <taxon>Flectobacillaceae</taxon>
        <taxon>Aquirufa</taxon>
    </lineage>
</organism>
<dbReference type="EMBL" id="JAVNWW010000006">
    <property type="protein sequence ID" value="MDU0809551.1"/>
    <property type="molecule type" value="Genomic_DNA"/>
</dbReference>
<keyword evidence="4" id="KW-1185">Reference proteome</keyword>
<evidence type="ECO:0008006" key="5">
    <source>
        <dbReference type="Google" id="ProtNLM"/>
    </source>
</evidence>
<comment type="caution">
    <text evidence="3">The sequence shown here is derived from an EMBL/GenBank/DDBJ whole genome shotgun (WGS) entry which is preliminary data.</text>
</comment>